<organism evidence="2 3">
    <name type="scientific">Puccinia graminis f. sp. tritici</name>
    <dbReference type="NCBI Taxonomy" id="56615"/>
    <lineage>
        <taxon>Eukaryota</taxon>
        <taxon>Fungi</taxon>
        <taxon>Dikarya</taxon>
        <taxon>Basidiomycota</taxon>
        <taxon>Pucciniomycotina</taxon>
        <taxon>Pucciniomycetes</taxon>
        <taxon>Pucciniales</taxon>
        <taxon>Pucciniaceae</taxon>
        <taxon>Puccinia</taxon>
    </lineage>
</organism>
<protein>
    <submittedName>
        <fullName evidence="2">Uncharacterized protein</fullName>
    </submittedName>
</protein>
<gene>
    <name evidence="2" type="ORF">PGTUg99_031255</name>
</gene>
<dbReference type="EMBL" id="VDEP01000205">
    <property type="protein sequence ID" value="KAA1124172.1"/>
    <property type="molecule type" value="Genomic_DNA"/>
</dbReference>
<feature type="compositionally biased region" description="Pro residues" evidence="1">
    <location>
        <begin position="118"/>
        <end position="130"/>
    </location>
</feature>
<reference evidence="2 3" key="1">
    <citation type="submission" date="2019-05" db="EMBL/GenBank/DDBJ databases">
        <title>Emergence of the Ug99 lineage of the wheat stem rust pathogen through somatic hybridization.</title>
        <authorList>
            <person name="Li F."/>
            <person name="Upadhyaya N.M."/>
            <person name="Sperschneider J."/>
            <person name="Matny O."/>
            <person name="Nguyen-Phuc H."/>
            <person name="Mago R."/>
            <person name="Raley C."/>
            <person name="Miller M.E."/>
            <person name="Silverstein K.A.T."/>
            <person name="Henningsen E."/>
            <person name="Hirsch C.D."/>
            <person name="Visser B."/>
            <person name="Pretorius Z.A."/>
            <person name="Steffenson B.J."/>
            <person name="Schwessinger B."/>
            <person name="Dodds P.N."/>
            <person name="Figueroa M."/>
        </authorList>
    </citation>
    <scope>NUCLEOTIDE SEQUENCE [LARGE SCALE GENOMIC DNA]</scope>
    <source>
        <strain evidence="2 3">Ug99</strain>
    </source>
</reference>
<feature type="region of interest" description="Disordered" evidence="1">
    <location>
        <begin position="107"/>
        <end position="135"/>
    </location>
</feature>
<comment type="caution">
    <text evidence="2">The sequence shown here is derived from an EMBL/GenBank/DDBJ whole genome shotgun (WGS) entry which is preliminary data.</text>
</comment>
<dbReference type="Proteomes" id="UP000325313">
    <property type="component" value="Unassembled WGS sequence"/>
</dbReference>
<sequence>MLLEIAAYLIEQILAHPEVPLKDLIGIHWTFDKLIGHQTFAACNAILEYYFSIADLDHSGDGLGCCCQEASNKNFLFKIPEEIFEVEGIGIHREGKRCRCAGSAEVSNKSTTSFPVPASQPIPDPSPPSPCNYDDPNDQVNTMQDDNVWNDIPDKLRPEDVESLKQIQSHHQALIEQQKLRNWNDLMELMFPAYLQKRKLKTG</sequence>
<evidence type="ECO:0000256" key="1">
    <source>
        <dbReference type="SAM" id="MobiDB-lite"/>
    </source>
</evidence>
<evidence type="ECO:0000313" key="3">
    <source>
        <dbReference type="Proteomes" id="UP000325313"/>
    </source>
</evidence>
<proteinExistence type="predicted"/>
<dbReference type="AlphaFoldDB" id="A0A5B0RFH9"/>
<name>A0A5B0RFH9_PUCGR</name>
<accession>A0A5B0RFH9</accession>
<evidence type="ECO:0000313" key="2">
    <source>
        <dbReference type="EMBL" id="KAA1124172.1"/>
    </source>
</evidence>